<dbReference type="Gene3D" id="3.40.50.1980">
    <property type="entry name" value="Nitrogenase molybdenum iron protein domain"/>
    <property type="match status" value="2"/>
</dbReference>
<feature type="region of interest" description="Disordered" evidence="5">
    <location>
        <begin position="124"/>
        <end position="150"/>
    </location>
</feature>
<dbReference type="InterPro" id="IPR050492">
    <property type="entry name" value="Bact_metal-bind_prot9"/>
</dbReference>
<proteinExistence type="inferred from homology"/>
<dbReference type="EMBL" id="BJWG01000005">
    <property type="protein sequence ID" value="GEL94721.1"/>
    <property type="molecule type" value="Genomic_DNA"/>
</dbReference>
<feature type="chain" id="PRO_5022100175" evidence="6">
    <location>
        <begin position="23"/>
        <end position="319"/>
    </location>
</feature>
<dbReference type="InterPro" id="IPR006128">
    <property type="entry name" value="Lipoprotein_PsaA-like"/>
</dbReference>
<dbReference type="PRINTS" id="PR00690">
    <property type="entry name" value="ADHESNFAMILY"/>
</dbReference>
<evidence type="ECO:0000256" key="4">
    <source>
        <dbReference type="RuleBase" id="RU003512"/>
    </source>
</evidence>
<keyword evidence="8" id="KW-1185">Reference proteome</keyword>
<dbReference type="RefSeq" id="WP_146842407.1">
    <property type="nucleotide sequence ID" value="NZ_BJWG01000005.1"/>
</dbReference>
<dbReference type="InterPro" id="IPR006127">
    <property type="entry name" value="ZnuA-like"/>
</dbReference>
<dbReference type="GO" id="GO:0046872">
    <property type="term" value="F:metal ion binding"/>
    <property type="evidence" value="ECO:0007669"/>
    <property type="project" value="InterPro"/>
</dbReference>
<evidence type="ECO:0000256" key="6">
    <source>
        <dbReference type="SAM" id="SignalP"/>
    </source>
</evidence>
<dbReference type="SUPFAM" id="SSF53807">
    <property type="entry name" value="Helical backbone' metal receptor"/>
    <property type="match status" value="1"/>
</dbReference>
<feature type="compositionally biased region" description="Basic and acidic residues" evidence="5">
    <location>
        <begin position="135"/>
        <end position="150"/>
    </location>
</feature>
<organism evidence="7 8">
    <name type="scientific">Cellulomonas composti</name>
    <dbReference type="NCBI Taxonomy" id="266130"/>
    <lineage>
        <taxon>Bacteria</taxon>
        <taxon>Bacillati</taxon>
        <taxon>Actinomycetota</taxon>
        <taxon>Actinomycetes</taxon>
        <taxon>Micrococcales</taxon>
        <taxon>Cellulomonadaceae</taxon>
        <taxon>Cellulomonas</taxon>
    </lineage>
</organism>
<evidence type="ECO:0000256" key="1">
    <source>
        <dbReference type="ARBA" id="ARBA00011028"/>
    </source>
</evidence>
<comment type="similarity">
    <text evidence="1 4">Belongs to the bacterial solute-binding protein 9 family.</text>
</comment>
<gene>
    <name evidence="7" type="ORF">CCO02nite_13790</name>
</gene>
<dbReference type="PROSITE" id="PS51257">
    <property type="entry name" value="PROKAR_LIPOPROTEIN"/>
    <property type="match status" value="1"/>
</dbReference>
<dbReference type="AlphaFoldDB" id="A0A511J9Q0"/>
<dbReference type="PANTHER" id="PTHR42953">
    <property type="entry name" value="HIGH-AFFINITY ZINC UPTAKE SYSTEM PROTEIN ZNUA-RELATED"/>
    <property type="match status" value="1"/>
</dbReference>
<dbReference type="GO" id="GO:0030001">
    <property type="term" value="P:metal ion transport"/>
    <property type="evidence" value="ECO:0007669"/>
    <property type="project" value="InterPro"/>
</dbReference>
<evidence type="ECO:0000256" key="3">
    <source>
        <dbReference type="ARBA" id="ARBA00022729"/>
    </source>
</evidence>
<protein>
    <submittedName>
        <fullName evidence="7">Zinc ABC transporter substrate-binding protein</fullName>
    </submittedName>
</protein>
<dbReference type="PRINTS" id="PR00691">
    <property type="entry name" value="ADHESINB"/>
</dbReference>
<sequence length="319" mass="33522">MSPRRTAAVVALVLPAALGLGACSSDPSDGRLQVLASFYPLQLVAQEVGGDVVDVSSLTPPGAEPHDIELSPAQVSRVSTSDLVVYLSGFQAAVDDAVAQTDPEHVVDAADHVDLLTLAQEHAHDEHADEDLGGDDAHDEHDHGDLDPHFWLDPSRMPAVTGAVADALTAVSPEHGDEFRARADALSARFTELDARYESGLAVCERDVIVTAHAAFGYLADRYGLEQVGISGLDPEAEPSPARLTAVAKVVRDEQVTTIFFESLVSPKVAQTLADDLGIDAAVLDPIESISESALAAGEDYFTVADANLDALRVALSCS</sequence>
<evidence type="ECO:0000256" key="2">
    <source>
        <dbReference type="ARBA" id="ARBA00022448"/>
    </source>
</evidence>
<comment type="caution">
    <text evidence="7">The sequence shown here is derived from an EMBL/GenBank/DDBJ whole genome shotgun (WGS) entry which is preliminary data.</text>
</comment>
<keyword evidence="3 6" id="KW-0732">Signal</keyword>
<accession>A0A511J9Q0</accession>
<evidence type="ECO:0000313" key="8">
    <source>
        <dbReference type="Proteomes" id="UP000321720"/>
    </source>
</evidence>
<name>A0A511J9Q0_9CELL</name>
<dbReference type="Proteomes" id="UP000321720">
    <property type="component" value="Unassembled WGS sequence"/>
</dbReference>
<dbReference type="Pfam" id="PF01297">
    <property type="entry name" value="ZnuA"/>
    <property type="match status" value="1"/>
</dbReference>
<keyword evidence="2 4" id="KW-0813">Transport</keyword>
<dbReference type="InterPro" id="IPR006129">
    <property type="entry name" value="AdhesinB"/>
</dbReference>
<dbReference type="GO" id="GO:0007155">
    <property type="term" value="P:cell adhesion"/>
    <property type="evidence" value="ECO:0007669"/>
    <property type="project" value="InterPro"/>
</dbReference>
<evidence type="ECO:0000256" key="5">
    <source>
        <dbReference type="SAM" id="MobiDB-lite"/>
    </source>
</evidence>
<dbReference type="PANTHER" id="PTHR42953:SF3">
    <property type="entry name" value="HIGH-AFFINITY ZINC UPTAKE SYSTEM PROTEIN ZNUA"/>
    <property type="match status" value="1"/>
</dbReference>
<feature type="signal peptide" evidence="6">
    <location>
        <begin position="1"/>
        <end position="22"/>
    </location>
</feature>
<reference evidence="7 8" key="1">
    <citation type="submission" date="2019-07" db="EMBL/GenBank/DDBJ databases">
        <title>Whole genome shotgun sequence of Cellulomonas composti NBRC 100758.</title>
        <authorList>
            <person name="Hosoyama A."/>
            <person name="Uohara A."/>
            <person name="Ohji S."/>
            <person name="Ichikawa N."/>
        </authorList>
    </citation>
    <scope>NUCLEOTIDE SEQUENCE [LARGE SCALE GENOMIC DNA]</scope>
    <source>
        <strain evidence="7 8">NBRC 100758</strain>
    </source>
</reference>
<dbReference type="OrthoDB" id="9810636at2"/>
<evidence type="ECO:0000313" key="7">
    <source>
        <dbReference type="EMBL" id="GEL94721.1"/>
    </source>
</evidence>